<protein>
    <submittedName>
        <fullName evidence="1">Uncharacterized protein</fullName>
    </submittedName>
</protein>
<accession>A0A3B1DJ02</accession>
<feature type="non-terminal residue" evidence="1">
    <location>
        <position position="43"/>
    </location>
</feature>
<sequence>MDRFEKERTKKLDKIVELGHDPFGQRFDNHIKIEKARAMAPPE</sequence>
<dbReference type="EMBL" id="UOGL01000683">
    <property type="protein sequence ID" value="VAX42726.1"/>
    <property type="molecule type" value="Genomic_DNA"/>
</dbReference>
<reference evidence="1" key="1">
    <citation type="submission" date="2018-06" db="EMBL/GenBank/DDBJ databases">
        <authorList>
            <person name="Zhirakovskaya E."/>
        </authorList>
    </citation>
    <scope>NUCLEOTIDE SEQUENCE</scope>
</reference>
<gene>
    <name evidence="1" type="ORF">MNBD_PLANCTO02-2569</name>
</gene>
<dbReference type="AlphaFoldDB" id="A0A3B1DJ02"/>
<organism evidence="1">
    <name type="scientific">hydrothermal vent metagenome</name>
    <dbReference type="NCBI Taxonomy" id="652676"/>
    <lineage>
        <taxon>unclassified sequences</taxon>
        <taxon>metagenomes</taxon>
        <taxon>ecological metagenomes</taxon>
    </lineage>
</organism>
<name>A0A3B1DJ02_9ZZZZ</name>
<proteinExistence type="predicted"/>
<evidence type="ECO:0000313" key="1">
    <source>
        <dbReference type="EMBL" id="VAX42726.1"/>
    </source>
</evidence>